<name>A0A4Y2HS88_ARAVE</name>
<protein>
    <submittedName>
        <fullName evidence="1">Uncharacterized protein</fullName>
    </submittedName>
</protein>
<organism evidence="1 2">
    <name type="scientific">Araneus ventricosus</name>
    <name type="common">Orbweaver spider</name>
    <name type="synonym">Epeira ventricosa</name>
    <dbReference type="NCBI Taxonomy" id="182803"/>
    <lineage>
        <taxon>Eukaryota</taxon>
        <taxon>Metazoa</taxon>
        <taxon>Ecdysozoa</taxon>
        <taxon>Arthropoda</taxon>
        <taxon>Chelicerata</taxon>
        <taxon>Arachnida</taxon>
        <taxon>Araneae</taxon>
        <taxon>Araneomorphae</taxon>
        <taxon>Entelegynae</taxon>
        <taxon>Araneoidea</taxon>
        <taxon>Araneidae</taxon>
        <taxon>Araneus</taxon>
    </lineage>
</organism>
<evidence type="ECO:0000313" key="2">
    <source>
        <dbReference type="Proteomes" id="UP000499080"/>
    </source>
</evidence>
<gene>
    <name evidence="1" type="ORF">AVEN_173156_1</name>
</gene>
<accession>A0A4Y2HS88</accession>
<dbReference type="Proteomes" id="UP000499080">
    <property type="component" value="Unassembled WGS sequence"/>
</dbReference>
<proteinExistence type="predicted"/>
<reference evidence="1 2" key="1">
    <citation type="journal article" date="2019" name="Sci. Rep.">
        <title>Orb-weaving spider Araneus ventricosus genome elucidates the spidroin gene catalogue.</title>
        <authorList>
            <person name="Kono N."/>
            <person name="Nakamura H."/>
            <person name="Ohtoshi R."/>
            <person name="Moran D.A.P."/>
            <person name="Shinohara A."/>
            <person name="Yoshida Y."/>
            <person name="Fujiwara M."/>
            <person name="Mori M."/>
            <person name="Tomita M."/>
            <person name="Arakawa K."/>
        </authorList>
    </citation>
    <scope>NUCLEOTIDE SEQUENCE [LARGE SCALE GENOMIC DNA]</scope>
</reference>
<dbReference type="EMBL" id="BGPR01104024">
    <property type="protein sequence ID" value="GBM68286.1"/>
    <property type="molecule type" value="Genomic_DNA"/>
</dbReference>
<sequence>MSSVTVLSIALSSEALKLARQTKLKVIPRRRSHSKDVPHRILHRIFIVYLTGRDVAWKSPEKSGSRLLKEISRKLLHFRESSICRQNGRQCQDSSPGRCRHSILTLFPTIGVARQESDTILF</sequence>
<comment type="caution">
    <text evidence="1">The sequence shown here is derived from an EMBL/GenBank/DDBJ whole genome shotgun (WGS) entry which is preliminary data.</text>
</comment>
<evidence type="ECO:0000313" key="1">
    <source>
        <dbReference type="EMBL" id="GBM68286.1"/>
    </source>
</evidence>
<dbReference type="AlphaFoldDB" id="A0A4Y2HS88"/>
<keyword evidence="2" id="KW-1185">Reference proteome</keyword>